<evidence type="ECO:0000259" key="3">
    <source>
        <dbReference type="Pfam" id="PF20013"/>
    </source>
</evidence>
<feature type="domain" description="GTPase-associated protein 1 N-terminal" evidence="3">
    <location>
        <begin position="9"/>
        <end position="146"/>
    </location>
</feature>
<dbReference type="Pfam" id="PF20013">
    <property type="entry name" value="GAP1-N2"/>
    <property type="match status" value="1"/>
</dbReference>
<dbReference type="STRING" id="1886670.PTI45_04315"/>
<feature type="compositionally biased region" description="Low complexity" evidence="1">
    <location>
        <begin position="932"/>
        <end position="1020"/>
    </location>
</feature>
<keyword evidence="6" id="KW-1185">Reference proteome</keyword>
<evidence type="ECO:0000313" key="5">
    <source>
        <dbReference type="EMBL" id="ODP26475.1"/>
    </source>
</evidence>
<keyword evidence="2" id="KW-1133">Transmembrane helix</keyword>
<name>A0A1E3KZW9_9BACL</name>
<keyword evidence="2" id="KW-0812">Transmembrane</keyword>
<dbReference type="EMBL" id="MDER01000086">
    <property type="protein sequence ID" value="ODP26475.1"/>
    <property type="molecule type" value="Genomic_DNA"/>
</dbReference>
<feature type="compositionally biased region" description="Basic and acidic residues" evidence="1">
    <location>
        <begin position="716"/>
        <end position="729"/>
    </location>
</feature>
<dbReference type="Proteomes" id="UP000094578">
    <property type="component" value="Unassembled WGS sequence"/>
</dbReference>
<keyword evidence="2" id="KW-0472">Membrane</keyword>
<evidence type="ECO:0000256" key="2">
    <source>
        <dbReference type="SAM" id="Phobius"/>
    </source>
</evidence>
<feature type="domain" description="GTPase-associated protein 1 middle" evidence="4">
    <location>
        <begin position="159"/>
        <end position="262"/>
    </location>
</feature>
<protein>
    <submittedName>
        <fullName evidence="5">A-agglutinin anchorage subunit</fullName>
    </submittedName>
</protein>
<feature type="transmembrane region" description="Helical" evidence="2">
    <location>
        <begin position="809"/>
        <end position="829"/>
    </location>
</feature>
<dbReference type="AlphaFoldDB" id="A0A1E3KZW9"/>
<dbReference type="InterPro" id="IPR045402">
    <property type="entry name" value="GAP1-N2"/>
</dbReference>
<gene>
    <name evidence="5" type="ORF">PTI45_04315</name>
</gene>
<feature type="region of interest" description="Disordered" evidence="1">
    <location>
        <begin position="929"/>
        <end position="1035"/>
    </location>
</feature>
<reference evidence="5 6" key="1">
    <citation type="submission" date="2016-08" db="EMBL/GenBank/DDBJ databases">
        <title>Genome sequencing of Paenibacillus sp. TI45-13ar, isolated from Korean traditional nuruk.</title>
        <authorList>
            <person name="Kim S.-J."/>
        </authorList>
    </citation>
    <scope>NUCLEOTIDE SEQUENCE [LARGE SCALE GENOMIC DNA]</scope>
    <source>
        <strain evidence="5 6">TI45-13ar</strain>
    </source>
</reference>
<organism evidence="5 6">
    <name type="scientific">Paenibacillus nuruki</name>
    <dbReference type="NCBI Taxonomy" id="1886670"/>
    <lineage>
        <taxon>Bacteria</taxon>
        <taxon>Bacillati</taxon>
        <taxon>Bacillota</taxon>
        <taxon>Bacilli</taxon>
        <taxon>Bacillales</taxon>
        <taxon>Paenibacillaceae</taxon>
        <taxon>Paenibacillus</taxon>
    </lineage>
</organism>
<dbReference type="RefSeq" id="WP_069329620.1">
    <property type="nucleotide sequence ID" value="NZ_MDER01000086.1"/>
</dbReference>
<sequence length="1077" mass="119793">MTLFSNALIDQQMYTREKSGIFRSTEGYDTIAKSSGLDNSFIKKYIHPLCVYDAPAELLAKGEKEDALFPSALQLVRLETGDMVLGNSHYVNADFTGLRSTFFSHNYIIPAVRAEEWVHQYHTWLQADFQEQYNVDQGQDLPQLQDIPSTSAAFNRIALLEQLGIDGVAFRQLIGAVMSAIHKRRKVYISLNVPISELSIYAKQLTAVITEALPYAFRRRLGFTTYAKEPESRKGMQLMFVESGSIRAGDRNIERDYHFDWSTGRIHPAQPEKAGQVYTEWVWEHLAQPDQLRALQEFADSGQAGRDASTEELPDPAQYDEWTTLFRVEAGDEQLYSEHPASILQSLLKHLRPAGALDSAIRVNDLFLSRFDREFDEMRTGAVPDIAIAECFAEYYGIDEVHTGRKIVEYFIWATRNAVAAGQTAASQALYMMMEKHPALNEAFIHMAGSQPTLAVMLLNPLIERKFHQAQTVEEVIHLAVEWGTTYPQLLEMDDYCNRAGQSFMEALRHSADLMIATGTVFTLLDEVDTGSLNGQTIQPEAWIQSGLGDDMRASAERLLLNDLEWSSLTREKLLTADFLSLPLPSDEYPERAERRLNAKKLALQLLYIWFTEKELSAELMNLLHQLQPNEKDQVQQLGRLWLAEDIRKGQFGRLAAAFSYSAEPNDLDYSAMVEAVRQHASSPEQIYPFFHWSEGRVEFMRPDPHHSQPSTSDNRLTKDRAKTTDTNKKTSSRQSKYPQFVPAYETAILAYFRRHDPEAFRKGTLAAQAKADFANEGPALRSVYVKARDELATPLSKWFKRNRKRMPLLALLAVVLLVAIGGLSLYGLKVFGVITVDQTTPVVEPTPEVVEPPTETVQLPKVVVTLQTPNASTSITSTTSTDSNATGLAFHFADRATCEAFAPTKATLMMGNGQKVDYTQLNAKSICKAPTSSGSDTSSEPSTNDSTATSDDDTASTVDGNDSSTVTMVSTTTNNTNNDAKTSESTSGSDTTDPTDSTDTDATTETGTTDSSISSTTPTEEAEPVSQAQLSESNPYTVTIDLPAKTDSHNINKIKIDSTEYVITSIMDDSATTETP</sequence>
<accession>A0A1E3KZW9</accession>
<dbReference type="PATRIC" id="fig|1886670.3.peg.4346"/>
<proteinExistence type="predicted"/>
<comment type="caution">
    <text evidence="5">The sequence shown here is derived from an EMBL/GenBank/DDBJ whole genome shotgun (WGS) entry which is preliminary data.</text>
</comment>
<evidence type="ECO:0000256" key="1">
    <source>
        <dbReference type="SAM" id="MobiDB-lite"/>
    </source>
</evidence>
<dbReference type="InterPro" id="IPR045401">
    <property type="entry name" value="GAP1-M"/>
</dbReference>
<dbReference type="Pfam" id="PF20014">
    <property type="entry name" value="GAP1-M"/>
    <property type="match status" value="1"/>
</dbReference>
<evidence type="ECO:0000259" key="4">
    <source>
        <dbReference type="Pfam" id="PF20014"/>
    </source>
</evidence>
<feature type="region of interest" description="Disordered" evidence="1">
    <location>
        <begin position="701"/>
        <end position="737"/>
    </location>
</feature>
<evidence type="ECO:0000313" key="6">
    <source>
        <dbReference type="Proteomes" id="UP000094578"/>
    </source>
</evidence>